<accession>A0A839EH50</accession>
<evidence type="ECO:0000313" key="1">
    <source>
        <dbReference type="EMBL" id="MBA8878099.1"/>
    </source>
</evidence>
<gene>
    <name evidence="1" type="ORF">FHW16_001781</name>
</gene>
<name>A0A839EH50_9HYPH</name>
<proteinExistence type="predicted"/>
<dbReference type="Proteomes" id="UP000549052">
    <property type="component" value="Unassembled WGS sequence"/>
</dbReference>
<comment type="caution">
    <text evidence="1">The sequence shown here is derived from an EMBL/GenBank/DDBJ whole genome shotgun (WGS) entry which is preliminary data.</text>
</comment>
<sequence length="123" mass="13165">MRFSAIGTGLGIVLLAGCTTTSGSKGNDASLVADVKQLVTTSYQCQTALGREPHYSAIESSETILKALGHSPEDADRTVRGWLKGLIASSKQPTDLDRKACKDTLLKQAEKVRIEFEARKAGK</sequence>
<dbReference type="AlphaFoldDB" id="A0A839EH50"/>
<dbReference type="PROSITE" id="PS51257">
    <property type="entry name" value="PROKAR_LIPOPROTEIN"/>
    <property type="match status" value="1"/>
</dbReference>
<dbReference type="EMBL" id="JACGXN010000001">
    <property type="protein sequence ID" value="MBA8878099.1"/>
    <property type="molecule type" value="Genomic_DNA"/>
</dbReference>
<reference evidence="1 2" key="1">
    <citation type="submission" date="2020-07" db="EMBL/GenBank/DDBJ databases">
        <title>Genomic Encyclopedia of Type Strains, Phase IV (KMG-V): Genome sequencing to study the core and pangenomes of soil and plant-associated prokaryotes.</title>
        <authorList>
            <person name="Whitman W."/>
        </authorList>
    </citation>
    <scope>NUCLEOTIDE SEQUENCE [LARGE SCALE GENOMIC DNA]</scope>
    <source>
        <strain evidence="1 2">AN3</strain>
    </source>
</reference>
<organism evidence="1 2">
    <name type="scientific">Phyllobacterium myrsinacearum</name>
    <dbReference type="NCBI Taxonomy" id="28101"/>
    <lineage>
        <taxon>Bacteria</taxon>
        <taxon>Pseudomonadati</taxon>
        <taxon>Pseudomonadota</taxon>
        <taxon>Alphaproteobacteria</taxon>
        <taxon>Hyphomicrobiales</taxon>
        <taxon>Phyllobacteriaceae</taxon>
        <taxon>Phyllobacterium</taxon>
    </lineage>
</organism>
<keyword evidence="2" id="KW-1185">Reference proteome</keyword>
<evidence type="ECO:0008006" key="3">
    <source>
        <dbReference type="Google" id="ProtNLM"/>
    </source>
</evidence>
<dbReference type="RefSeq" id="WP_182548679.1">
    <property type="nucleotide sequence ID" value="NZ_JACGXN010000001.1"/>
</dbReference>
<evidence type="ECO:0000313" key="2">
    <source>
        <dbReference type="Proteomes" id="UP000549052"/>
    </source>
</evidence>
<protein>
    <recommendedName>
        <fullName evidence="3">Lipoprotein</fullName>
    </recommendedName>
</protein>